<proteinExistence type="predicted"/>
<feature type="region of interest" description="Disordered" evidence="1">
    <location>
        <begin position="1"/>
        <end position="23"/>
    </location>
</feature>
<comment type="caution">
    <text evidence="2">The sequence shown here is derived from an EMBL/GenBank/DDBJ whole genome shotgun (WGS) entry which is preliminary data.</text>
</comment>
<evidence type="ECO:0000313" key="3">
    <source>
        <dbReference type="Proteomes" id="UP000077202"/>
    </source>
</evidence>
<accession>A0A176W6M2</accession>
<dbReference type="EMBL" id="LVLJ01001679">
    <property type="protein sequence ID" value="OAE28707.1"/>
    <property type="molecule type" value="Genomic_DNA"/>
</dbReference>
<evidence type="ECO:0000256" key="1">
    <source>
        <dbReference type="SAM" id="MobiDB-lite"/>
    </source>
</evidence>
<dbReference type="AlphaFoldDB" id="A0A176W6M2"/>
<reference evidence="2" key="1">
    <citation type="submission" date="2016-03" db="EMBL/GenBank/DDBJ databases">
        <title>Mechanisms controlling the formation of the plant cell surface in tip-growing cells are functionally conserved among land plants.</title>
        <authorList>
            <person name="Honkanen S."/>
            <person name="Jones V.A."/>
            <person name="Morieri G."/>
            <person name="Champion C."/>
            <person name="Hetherington A.J."/>
            <person name="Kelly S."/>
            <person name="Saint-Marcoux D."/>
            <person name="Proust H."/>
            <person name="Prescott H."/>
            <person name="Dolan L."/>
        </authorList>
    </citation>
    <scope>NUCLEOTIDE SEQUENCE [LARGE SCALE GENOMIC DNA]</scope>
    <source>
        <tissue evidence="2">Whole gametophyte</tissue>
    </source>
</reference>
<dbReference type="Proteomes" id="UP000077202">
    <property type="component" value="Unassembled WGS sequence"/>
</dbReference>
<protein>
    <submittedName>
        <fullName evidence="2">Uncharacterized protein</fullName>
    </submittedName>
</protein>
<evidence type="ECO:0000313" key="2">
    <source>
        <dbReference type="EMBL" id="OAE28707.1"/>
    </source>
</evidence>
<name>A0A176W6M2_MARPO</name>
<feature type="compositionally biased region" description="Basic and acidic residues" evidence="1">
    <location>
        <begin position="1"/>
        <end position="14"/>
    </location>
</feature>
<gene>
    <name evidence="2" type="ORF">AXG93_2091s1140</name>
</gene>
<sequence length="161" mass="18033">MRNWKDFSSDRESEGVTPISAAAGQWMSPEMFGRIKRDGSRTGQPRMVSSSAHPILDMTVKRPDRNIHTYARQYKLRGPGGVIRRRVRIPSTDSDLVRGHSHRVIMLVPSGEWRPLGQRARCDSRIPMDCSLAYKRKAEFYVVGGALDAAVGQRRVAAPTA</sequence>
<keyword evidence="3" id="KW-1185">Reference proteome</keyword>
<organism evidence="2 3">
    <name type="scientific">Marchantia polymorpha subsp. ruderalis</name>
    <dbReference type="NCBI Taxonomy" id="1480154"/>
    <lineage>
        <taxon>Eukaryota</taxon>
        <taxon>Viridiplantae</taxon>
        <taxon>Streptophyta</taxon>
        <taxon>Embryophyta</taxon>
        <taxon>Marchantiophyta</taxon>
        <taxon>Marchantiopsida</taxon>
        <taxon>Marchantiidae</taxon>
        <taxon>Marchantiales</taxon>
        <taxon>Marchantiaceae</taxon>
        <taxon>Marchantia</taxon>
    </lineage>
</organism>